<evidence type="ECO:0000256" key="3">
    <source>
        <dbReference type="ARBA" id="ARBA00023015"/>
    </source>
</evidence>
<keyword evidence="5" id="KW-0804">Transcription</keyword>
<protein>
    <recommendedName>
        <fullName evidence="12">Transcription factor domain-containing protein</fullName>
    </recommendedName>
</protein>
<accession>A0A2P4ZX27</accession>
<evidence type="ECO:0000256" key="6">
    <source>
        <dbReference type="ARBA" id="ARBA00023242"/>
    </source>
</evidence>
<dbReference type="GO" id="GO:0001228">
    <property type="term" value="F:DNA-binding transcription activator activity, RNA polymerase II-specific"/>
    <property type="evidence" value="ECO:0007669"/>
    <property type="project" value="TreeGrafter"/>
</dbReference>
<keyword evidence="3" id="KW-0805">Transcription regulation</keyword>
<keyword evidence="6" id="KW-0539">Nucleus</keyword>
<dbReference type="GO" id="GO:0000978">
    <property type="term" value="F:RNA polymerase II cis-regulatory region sequence-specific DNA binding"/>
    <property type="evidence" value="ECO:0007669"/>
    <property type="project" value="TreeGrafter"/>
</dbReference>
<evidence type="ECO:0000256" key="1">
    <source>
        <dbReference type="ARBA" id="ARBA00022723"/>
    </source>
</evidence>
<dbReference type="GO" id="GO:0005634">
    <property type="term" value="C:nucleus"/>
    <property type="evidence" value="ECO:0007669"/>
    <property type="project" value="TreeGrafter"/>
</dbReference>
<evidence type="ECO:0000256" key="5">
    <source>
        <dbReference type="ARBA" id="ARBA00023163"/>
    </source>
</evidence>
<evidence type="ECO:0000313" key="11">
    <source>
        <dbReference type="Proteomes" id="UP000054821"/>
    </source>
</evidence>
<dbReference type="GeneID" id="29980278"/>
<dbReference type="SMART" id="SM00906">
    <property type="entry name" value="Fungal_trans"/>
    <property type="match status" value="1"/>
</dbReference>
<dbReference type="CDD" id="cd12148">
    <property type="entry name" value="fungal_TF_MHR"/>
    <property type="match status" value="1"/>
</dbReference>
<gene>
    <name evidence="10" type="ORF">TGAM01_v201955</name>
</gene>
<evidence type="ECO:0000256" key="4">
    <source>
        <dbReference type="ARBA" id="ARBA00023125"/>
    </source>
</evidence>
<dbReference type="PANTHER" id="PTHR31944">
    <property type="entry name" value="HEME-RESPONSIVE ZINC FINGER TRANSCRIPTION FACTOR HAP1"/>
    <property type="match status" value="1"/>
</dbReference>
<organism evidence="10 11">
    <name type="scientific">Trichoderma gamsii</name>
    <dbReference type="NCBI Taxonomy" id="398673"/>
    <lineage>
        <taxon>Eukaryota</taxon>
        <taxon>Fungi</taxon>
        <taxon>Dikarya</taxon>
        <taxon>Ascomycota</taxon>
        <taxon>Pezizomycotina</taxon>
        <taxon>Sordariomycetes</taxon>
        <taxon>Hypocreomycetidae</taxon>
        <taxon>Hypocreales</taxon>
        <taxon>Hypocreaceae</taxon>
        <taxon>Trichoderma</taxon>
    </lineage>
</organism>
<dbReference type="RefSeq" id="XP_024406286.1">
    <property type="nucleotide sequence ID" value="XM_024548883.1"/>
</dbReference>
<feature type="region of interest" description="Disordered" evidence="7">
    <location>
        <begin position="1"/>
        <end position="22"/>
    </location>
</feature>
<proteinExistence type="predicted"/>
<dbReference type="Gene3D" id="4.10.240.10">
    <property type="entry name" value="Zn(2)-C6 fungal-type DNA-binding domain"/>
    <property type="match status" value="1"/>
</dbReference>
<comment type="caution">
    <text evidence="10">The sequence shown here is derived from an EMBL/GenBank/DDBJ whole genome shotgun (WGS) entry which is preliminary data.</text>
</comment>
<evidence type="ECO:0000259" key="9">
    <source>
        <dbReference type="SMART" id="SM00906"/>
    </source>
</evidence>
<keyword evidence="2" id="KW-0862">Zinc</keyword>
<reference evidence="10 11" key="1">
    <citation type="journal article" date="2016" name="Genome Announc.">
        <title>Draft Whole-Genome Sequence of Trichoderma gamsii T6085, a Promising Biocontrol Agent of Fusarium Head Blight on Wheat.</title>
        <authorList>
            <person name="Baroncelli R."/>
            <person name="Zapparata A."/>
            <person name="Piaggeschi G."/>
            <person name="Sarrocco S."/>
            <person name="Vannacci G."/>
        </authorList>
    </citation>
    <scope>NUCLEOTIDE SEQUENCE [LARGE SCALE GENOMIC DNA]</scope>
    <source>
        <strain evidence="10 11">T6085</strain>
    </source>
</reference>
<keyword evidence="1" id="KW-0479">Metal-binding</keyword>
<dbReference type="InterPro" id="IPR007219">
    <property type="entry name" value="XnlR_reg_dom"/>
</dbReference>
<dbReference type="GO" id="GO:0008270">
    <property type="term" value="F:zinc ion binding"/>
    <property type="evidence" value="ECO:0007669"/>
    <property type="project" value="InterPro"/>
</dbReference>
<keyword evidence="4" id="KW-0238">DNA-binding</keyword>
<dbReference type="Pfam" id="PF00172">
    <property type="entry name" value="Zn_clus"/>
    <property type="match status" value="1"/>
</dbReference>
<evidence type="ECO:0000256" key="7">
    <source>
        <dbReference type="SAM" id="MobiDB-lite"/>
    </source>
</evidence>
<dbReference type="GO" id="GO:0006351">
    <property type="term" value="P:DNA-templated transcription"/>
    <property type="evidence" value="ECO:0007669"/>
    <property type="project" value="InterPro"/>
</dbReference>
<feature type="domain" description="Zn(2)-C6 fungal-type" evidence="8">
    <location>
        <begin position="18"/>
        <end position="82"/>
    </location>
</feature>
<name>A0A2P4ZX27_9HYPO</name>
<dbReference type="Pfam" id="PF04082">
    <property type="entry name" value="Fungal_trans"/>
    <property type="match status" value="1"/>
</dbReference>
<dbReference type="EMBL" id="JPDN02000005">
    <property type="protein sequence ID" value="PON28847.1"/>
    <property type="molecule type" value="Genomic_DNA"/>
</dbReference>
<dbReference type="AlphaFoldDB" id="A0A2P4ZX27"/>
<sequence>MESSAPEAVSKPPPRKRRRPTRSCQECRRKYCLHTPLEPLTVIDSCHAIGRKVKCDLEQPCAQCVAARCACVYDPHPWSKTLEAAAVGAIPWQPVRRETQRPGSLNYVEQAEQSLVNQHNSQRLLPIHGSKRPMEDELMNLGCRISAIEQHLASPSAHNQHLGHVQREIPPQAQGLALNKSRLYGPTHWLHGGNEFKRVAVLNKDKDQSAEEEVTRDQKAKLERLFHKCKHLAQKLKQNDPGRSITQSGSSLFLSSKSWADQMAQLYVTRFESAFRILHIPSFWVEYDEFWKSPERASMALQCKVKLVIAIGSSLYRDAADADNIRWSSSRWVHEAQTWVTGPLKKDRISLSGLQVQCLLILARQVLSIGADLVWIAVGTLVRTAMHMGLHRDPIHFKTMTVLQAEIRRRLWATILEMNLQTSLDSGVPLAISFDDFDTSSPRNVNDQDISESTETLPYYEETTVTDMSLQLLLLKYLRPRSEIVRRMNGAYSSFSQDEVQSLTSTLNRACRECNASLAGNTNGDATKVFKRNMADLLLRRFMLTVHRPLATASRISEPGFHFSRKVCLDSATALLSPPHNSDFYHLTFIGGGIFKNRIIHASLAICSDLIIDMEELNSVEWPSTYRKMLIDSLREAVRQTTERIRLGEKNLRLNMKLNVVLCRAQCAGSGSVRQLKMIEAAQESLKAAYAVMQSRLSVMDGKRLEQGQGHLEHSEHDWQSLGLSVDEDWDESYDMPDIGLDELLWLGLGEGGIAASHEVE</sequence>
<dbReference type="InterPro" id="IPR036864">
    <property type="entry name" value="Zn2-C6_fun-type_DNA-bd_sf"/>
</dbReference>
<dbReference type="Proteomes" id="UP000054821">
    <property type="component" value="Unassembled WGS sequence"/>
</dbReference>
<evidence type="ECO:0000259" key="8">
    <source>
        <dbReference type="SMART" id="SM00066"/>
    </source>
</evidence>
<dbReference type="InterPro" id="IPR001138">
    <property type="entry name" value="Zn2Cys6_DnaBD"/>
</dbReference>
<keyword evidence="11" id="KW-1185">Reference proteome</keyword>
<dbReference type="InterPro" id="IPR051430">
    <property type="entry name" value="Fungal_TF_Env_Response"/>
</dbReference>
<evidence type="ECO:0000313" key="10">
    <source>
        <dbReference type="EMBL" id="PON28847.1"/>
    </source>
</evidence>
<evidence type="ECO:0000256" key="2">
    <source>
        <dbReference type="ARBA" id="ARBA00022833"/>
    </source>
</evidence>
<evidence type="ECO:0008006" key="12">
    <source>
        <dbReference type="Google" id="ProtNLM"/>
    </source>
</evidence>
<dbReference type="CDD" id="cd00067">
    <property type="entry name" value="GAL4"/>
    <property type="match status" value="1"/>
</dbReference>
<feature type="domain" description="Xylanolytic transcriptional activator regulatory" evidence="9">
    <location>
        <begin position="374"/>
        <end position="448"/>
    </location>
</feature>
<dbReference type="SMART" id="SM00066">
    <property type="entry name" value="GAL4"/>
    <property type="match status" value="1"/>
</dbReference>
<dbReference type="PANTHER" id="PTHR31944:SF131">
    <property type="entry name" value="HEME-RESPONSIVE ZINC FINGER TRANSCRIPTION FACTOR HAP1"/>
    <property type="match status" value="1"/>
</dbReference>